<gene>
    <name evidence="27" type="primary">AMD1</name>
    <name evidence="27" type="ORF">EC973_000742</name>
</gene>
<comment type="pathway">
    <text evidence="4">Purine metabolism; IMP biosynthesis via salvage pathway; IMP from AMP: step 1/1.</text>
</comment>
<dbReference type="PANTHER" id="PTHR11359:SF0">
    <property type="entry name" value="AMP DEAMINASE"/>
    <property type="match status" value="1"/>
</dbReference>
<evidence type="ECO:0000256" key="25">
    <source>
        <dbReference type="SAM" id="MobiDB-lite"/>
    </source>
</evidence>
<dbReference type="FunFam" id="3.20.20.140:FF:000035">
    <property type="entry name" value="Probable amp deaminase"/>
    <property type="match status" value="1"/>
</dbReference>
<keyword evidence="13" id="KW-0347">Helicase</keyword>
<keyword evidence="11" id="KW-0227">DNA damage</keyword>
<dbReference type="GO" id="GO:0006310">
    <property type="term" value="P:DNA recombination"/>
    <property type="evidence" value="ECO:0007669"/>
    <property type="project" value="UniProtKB-KW"/>
</dbReference>
<evidence type="ECO:0000256" key="9">
    <source>
        <dbReference type="ARBA" id="ARBA00022723"/>
    </source>
</evidence>
<dbReference type="Gene3D" id="1.10.1600.10">
    <property type="match status" value="1"/>
</dbReference>
<reference evidence="27" key="1">
    <citation type="submission" date="2020-01" db="EMBL/GenBank/DDBJ databases">
        <title>Genome Sequencing of Three Apophysomyces-Like Fungal Strains Confirms a Novel Fungal Genus in the Mucoromycota with divergent Burkholderia-like Endosymbiotic Bacteria.</title>
        <authorList>
            <person name="Stajich J.E."/>
            <person name="Macias A.M."/>
            <person name="Carter-House D."/>
            <person name="Lovett B."/>
            <person name="Kasson L.R."/>
            <person name="Berry K."/>
            <person name="Grigoriev I."/>
            <person name="Chang Y."/>
            <person name="Spatafora J."/>
            <person name="Kasson M.T."/>
        </authorList>
    </citation>
    <scope>NUCLEOTIDE SEQUENCE</scope>
    <source>
        <strain evidence="27">NRRL A-21654</strain>
    </source>
</reference>
<dbReference type="CDD" id="cd00873">
    <property type="entry name" value="KU80"/>
    <property type="match status" value="1"/>
</dbReference>
<dbReference type="Gene3D" id="1.25.40.240">
    <property type="entry name" value="Ku, C-terminal domain"/>
    <property type="match status" value="1"/>
</dbReference>
<dbReference type="SUPFAM" id="SSF51556">
    <property type="entry name" value="Metallo-dependent hydrolases"/>
    <property type="match status" value="1"/>
</dbReference>
<keyword evidence="18" id="KW-0238">DNA-binding</keyword>
<feature type="domain" description="Ku" evidence="26">
    <location>
        <begin position="1183"/>
        <end position="1321"/>
    </location>
</feature>
<dbReference type="SUPFAM" id="SSF53300">
    <property type="entry name" value="vWA-like"/>
    <property type="match status" value="1"/>
</dbReference>
<dbReference type="InterPro" id="IPR006650">
    <property type="entry name" value="A/AMP_deam_AS"/>
</dbReference>
<dbReference type="Proteomes" id="UP000605846">
    <property type="component" value="Unassembled WGS sequence"/>
</dbReference>
<dbReference type="PANTHER" id="PTHR11359">
    <property type="entry name" value="AMP DEAMINASE"/>
    <property type="match status" value="1"/>
</dbReference>
<proteinExistence type="inferred from homology"/>
<evidence type="ECO:0000256" key="8">
    <source>
        <dbReference type="ARBA" id="ARBA00021792"/>
    </source>
</evidence>
<keyword evidence="20" id="KW-0234">DNA repair</keyword>
<dbReference type="EMBL" id="JABAYA010000111">
    <property type="protein sequence ID" value="KAF7724785.1"/>
    <property type="molecule type" value="Genomic_DNA"/>
</dbReference>
<dbReference type="Pfam" id="PF08785">
    <property type="entry name" value="Ku_PK_bind"/>
    <property type="match status" value="1"/>
</dbReference>
<dbReference type="Pfam" id="PF12824">
    <property type="entry name" value="MRP-L20"/>
    <property type="match status" value="1"/>
</dbReference>
<comment type="cofactor">
    <cofactor evidence="1">
        <name>Zn(2+)</name>
        <dbReference type="ChEBI" id="CHEBI:29105"/>
    </cofactor>
</comment>
<protein>
    <recommendedName>
        <fullName evidence="23">AMP deaminase</fullName>
        <ecNumber evidence="7">3.5.4.6</ecNumber>
    </recommendedName>
    <alternativeName>
        <fullName evidence="8">ATP-dependent DNA helicase II subunit 2</fullName>
    </alternativeName>
    <alternativeName>
        <fullName evidence="22">ATP-dependent DNA helicase II subunit Ku80</fullName>
    </alternativeName>
    <alternativeName>
        <fullName evidence="24">Myoadenylate deaminase</fullName>
    </alternativeName>
</protein>
<evidence type="ECO:0000256" key="7">
    <source>
        <dbReference type="ARBA" id="ARBA00012775"/>
    </source>
</evidence>
<dbReference type="GO" id="GO:0043564">
    <property type="term" value="C:Ku70:Ku80 complex"/>
    <property type="evidence" value="ECO:0007669"/>
    <property type="project" value="InterPro"/>
</dbReference>
<dbReference type="InterPro" id="IPR036494">
    <property type="entry name" value="Ku_C_sf"/>
</dbReference>
<evidence type="ECO:0000256" key="16">
    <source>
        <dbReference type="ARBA" id="ARBA00022895"/>
    </source>
</evidence>
<feature type="region of interest" description="Disordered" evidence="25">
    <location>
        <begin position="47"/>
        <end position="76"/>
    </location>
</feature>
<dbReference type="GO" id="GO:0046872">
    <property type="term" value="F:metal ion binding"/>
    <property type="evidence" value="ECO:0007669"/>
    <property type="project" value="UniProtKB-KW"/>
</dbReference>
<dbReference type="Pfam" id="PF19326">
    <property type="entry name" value="AMP_deaminase"/>
    <property type="match status" value="1"/>
</dbReference>
<dbReference type="UniPathway" id="UPA00591">
    <property type="reaction ID" value="UER00663"/>
</dbReference>
<dbReference type="InterPro" id="IPR006164">
    <property type="entry name" value="DNA_bd_Ku70/Ku80"/>
</dbReference>
<evidence type="ECO:0000256" key="5">
    <source>
        <dbReference type="ARBA" id="ARBA00006676"/>
    </source>
</evidence>
<dbReference type="GO" id="GO:0032264">
    <property type="term" value="P:IMP salvage"/>
    <property type="evidence" value="ECO:0007669"/>
    <property type="project" value="UniProtKB-UniPathway"/>
</dbReference>
<evidence type="ECO:0000256" key="17">
    <source>
        <dbReference type="ARBA" id="ARBA00023080"/>
    </source>
</evidence>
<dbReference type="FunFam" id="4.10.800.20:FF:000001">
    <property type="entry name" value="AMP deaminase"/>
    <property type="match status" value="1"/>
</dbReference>
<dbReference type="InterPro" id="IPR006329">
    <property type="entry name" value="AMPD"/>
</dbReference>
<feature type="compositionally biased region" description="Polar residues" evidence="25">
    <location>
        <begin position="59"/>
        <end position="76"/>
    </location>
</feature>
<dbReference type="Pfam" id="PF03731">
    <property type="entry name" value="Ku_N"/>
    <property type="match status" value="1"/>
</dbReference>
<evidence type="ECO:0000256" key="2">
    <source>
        <dbReference type="ARBA" id="ARBA00004123"/>
    </source>
</evidence>
<evidence type="ECO:0000256" key="14">
    <source>
        <dbReference type="ARBA" id="ARBA00022833"/>
    </source>
</evidence>
<dbReference type="GO" id="GO:0006303">
    <property type="term" value="P:double-strand break repair via nonhomologous end joining"/>
    <property type="evidence" value="ECO:0007669"/>
    <property type="project" value="InterPro"/>
</dbReference>
<keyword evidence="28" id="KW-1185">Reference proteome</keyword>
<dbReference type="InterPro" id="IPR014893">
    <property type="entry name" value="Ku_PK_bind"/>
</dbReference>
<keyword evidence="10" id="KW-0547">Nucleotide-binding</keyword>
<dbReference type="OrthoDB" id="1723809at2759"/>
<comment type="caution">
    <text evidence="27">The sequence shown here is derived from an EMBL/GenBank/DDBJ whole genome shotgun (WGS) entry which is preliminary data.</text>
</comment>
<sequence length="1679" mass="192114">MSNIKDQGEERAVTPPEEQPTDFEKSPFFKYHDQRVIVNQDGKYISQSISASEQDDESGVTSDSYSFSTKDTPSLESKSVLDAQDEAITAELRELYRNLDRCLALRKKYMRRSRQRLVDNPKNKDEWKIYPPPPPKSWPLPPPEELARLKEKERQREADPAAAVGSDFIWEECEMPGKHTYTFGMSPEGFYEVYKSDEGSDLQICDGPAKSFAFRRLRYLDSKWQMYILLNEFKELADSKRVPHRDFYNVRKVDTHVHHSSCMNQKHLLRFIKSKMKKCPEDVVIYRDDKHLTLAGVFESLNLTAYDLSIDTLDMHAHKDSFHRFDKFNLKYNPIGESRLREIFMKTDNYIHGRYLAEITKEVVSDLESSKYQMVEYRVSIYGRSKSEWDKLAKWVVDNKLFSPNVRWLVQVPRLYDIYRSSGIVEGFDDVIRNLYEPLFEVTQDPTSHPELHVFLQRVVGFDSVDDESKMERRTYKKYPVPGEWTHKSNPPYSYYLYYMYANMASLNNWRRERGFNTFVLRPHCGEAGDTEHLTAAFLSAFGISHGILLRKVPALQYLYYLAQIGIAMSPLSNNALFLTYERNPLPQFFQRGLNISLSTDDPLQFHFTKEPLIEEYSVAAQIWKLSAADMCELARNSVIQSGWENSIKKHWIGKNWDKPGVEGNDMQKTNVPNIRVNFRYETLMEELNALRNYSAKENQAEEHSAQNLDFPGAAIAAMFRPFITTVRGYATKSKTTNLKMTSRLPIEEVPLVDGSKFVTRHPPVAPEVQANAPPLRPPYEKKYHLTEAQKEEMRQLRAQDPKTWSRKALARKFDCSEVFVGMVAPLPKSADHNAGDIVAKPIHETGSKKGATGSNNAAAFPFAKLMTYQKKATVYVFNTALPSRIQLKSNEKSTFEQAREVLQKMLEEKVIIGRKTDMTGVLLASTEDTDNELADPMSGQYQHIKILSKIEQPTAQLIRDIVNIMPSDDANSVADVLDALILATHIIASHCKHLKYVKQIVLLTNAKHPIDWRDIKEVQDTLIAKDISLVIVATDFNAETVIKQEDDTEEDMAIKEENRHQWLKLIEALGSNSAIYSLTEAIEIVNAFYPKDVRPTPVYRGFLNLGDPVTHPDTSLSISIFMYARTYETKLPTSKKWSVLADMMKEGRPEQRSHEVIMDRKYKVIKQSGSEGAEANGDETEDMEVRPDDLSKVYPYGKTLVKVTEAEEEYLQLKTVQDMSIIGFVDIQWIPRSYMLSNVYVVTAGQHRPMWAGEAISGLARALHEKSAVALVRYVNKTNAEPKLGVLLPEFEPSADVLYFAQIPFADDIRHLSFSSLDQIVTTSGKVIKKDHPLLPNEEMLDNMEEFVKNMNLTDIRKPEEGIPYEYLIPEQTFNPTLRRLNDAIKSRALNDAAPVPPPHPDLEAQLKPVPELIEKTIKQVDMMKTLFKVKKVDRAAKKRGYGAGKEVPTQEDTGLPSVDQIIHSQQIPEAKRVKREEPSYEETIQSLMNEDVREIKSYNPVKDFNAMIANTREDLVTEAVDQMGKMILHLLATSLGDQNYKKVLECLQTMRAAASKEDESELFNKYMHEIKVQCDLGNPNSRRLDFWQLVVDAKITLITKEEANDSSVTSAEAEEFLKSKEVLESPAAKEEDTFNQDELVRDKPVSCHLTQAGNRSSKCFNSTTKIAPLLVWLTMQK</sequence>
<dbReference type="InterPro" id="IPR005161">
    <property type="entry name" value="Ku_N"/>
</dbReference>
<keyword evidence="19" id="KW-0233">DNA recombination</keyword>
<evidence type="ECO:0000256" key="21">
    <source>
        <dbReference type="ARBA" id="ARBA00023242"/>
    </source>
</evidence>
<comment type="similarity">
    <text evidence="5">Belongs to the metallo-dependent hydrolases superfamily. Adenosine and AMP deaminases family.</text>
</comment>
<evidence type="ECO:0000256" key="4">
    <source>
        <dbReference type="ARBA" id="ARBA00004955"/>
    </source>
</evidence>
<evidence type="ECO:0000256" key="15">
    <source>
        <dbReference type="ARBA" id="ARBA00022840"/>
    </source>
</evidence>
<comment type="subcellular location">
    <subcellularLocation>
        <location evidence="3">Chromosome</location>
        <location evidence="3">Telomere</location>
    </subcellularLocation>
    <subcellularLocation>
        <location evidence="2">Nucleus</location>
    </subcellularLocation>
</comment>
<dbReference type="InterPro" id="IPR032466">
    <property type="entry name" value="Metal_Hydrolase"/>
</dbReference>
<evidence type="ECO:0000313" key="28">
    <source>
        <dbReference type="Proteomes" id="UP000605846"/>
    </source>
</evidence>
<keyword evidence="15" id="KW-0067">ATP-binding</keyword>
<dbReference type="SMART" id="SM00559">
    <property type="entry name" value="Ku78"/>
    <property type="match status" value="1"/>
</dbReference>
<evidence type="ECO:0000256" key="12">
    <source>
        <dbReference type="ARBA" id="ARBA00022801"/>
    </source>
</evidence>
<evidence type="ECO:0000256" key="24">
    <source>
        <dbReference type="ARBA" id="ARBA00078830"/>
    </source>
</evidence>
<dbReference type="FunFam" id="1.10.1600.10:FF:000002">
    <property type="entry name" value="X-ray repair cross-complementing protein 5"/>
    <property type="match status" value="1"/>
</dbReference>
<evidence type="ECO:0000256" key="19">
    <source>
        <dbReference type="ARBA" id="ARBA00023172"/>
    </source>
</evidence>
<dbReference type="Gene3D" id="4.10.800.20">
    <property type="match status" value="1"/>
</dbReference>
<dbReference type="Gene3D" id="3.20.20.140">
    <property type="entry name" value="Metal-dependent hydrolases"/>
    <property type="match status" value="1"/>
</dbReference>
<dbReference type="GO" id="GO:0004386">
    <property type="term" value="F:helicase activity"/>
    <property type="evidence" value="ECO:0007669"/>
    <property type="project" value="UniProtKB-KW"/>
</dbReference>
<comment type="similarity">
    <text evidence="6">Belongs to the ku80 family.</text>
</comment>
<feature type="compositionally biased region" description="Pro residues" evidence="25">
    <location>
        <begin position="130"/>
        <end position="143"/>
    </location>
</feature>
<dbReference type="PROSITE" id="PS00485">
    <property type="entry name" value="A_DEAMINASE"/>
    <property type="match status" value="1"/>
</dbReference>
<keyword evidence="14" id="KW-0862">Zinc</keyword>
<keyword evidence="17" id="KW-0546">Nucleotide metabolism</keyword>
<dbReference type="GO" id="GO:0005524">
    <property type="term" value="F:ATP binding"/>
    <property type="evidence" value="ECO:0007669"/>
    <property type="project" value="UniProtKB-KW"/>
</dbReference>
<feature type="region of interest" description="Disordered" evidence="25">
    <location>
        <begin position="123"/>
        <end position="143"/>
    </location>
</feature>
<dbReference type="SUPFAM" id="SSF100939">
    <property type="entry name" value="SPOC domain-like"/>
    <property type="match status" value="1"/>
</dbReference>
<evidence type="ECO:0000259" key="26">
    <source>
        <dbReference type="SMART" id="SM00559"/>
    </source>
</evidence>
<evidence type="ECO:0000256" key="20">
    <source>
        <dbReference type="ARBA" id="ARBA00023204"/>
    </source>
</evidence>
<evidence type="ECO:0000256" key="22">
    <source>
        <dbReference type="ARBA" id="ARBA00031847"/>
    </source>
</evidence>
<dbReference type="InterPro" id="IPR036465">
    <property type="entry name" value="vWFA_dom_sf"/>
</dbReference>
<dbReference type="CDD" id="cd01319">
    <property type="entry name" value="AMPD"/>
    <property type="match status" value="1"/>
</dbReference>
<dbReference type="GO" id="GO:0003876">
    <property type="term" value="F:AMP deaminase activity"/>
    <property type="evidence" value="ECO:0007669"/>
    <property type="project" value="UniProtKB-EC"/>
</dbReference>
<dbReference type="GO" id="GO:0046033">
    <property type="term" value="P:AMP metabolic process"/>
    <property type="evidence" value="ECO:0007669"/>
    <property type="project" value="TreeGrafter"/>
</dbReference>
<keyword evidence="21" id="KW-0539">Nucleus</keyword>
<dbReference type="Pfam" id="PF02735">
    <property type="entry name" value="Ku"/>
    <property type="match status" value="1"/>
</dbReference>
<evidence type="ECO:0000256" key="10">
    <source>
        <dbReference type="ARBA" id="ARBA00022741"/>
    </source>
</evidence>
<keyword evidence="16" id="KW-0158">Chromosome</keyword>
<dbReference type="InterPro" id="IPR024193">
    <property type="entry name" value="Ku80"/>
</dbReference>
<dbReference type="GO" id="GO:0003684">
    <property type="term" value="F:damaged DNA binding"/>
    <property type="evidence" value="ECO:0007669"/>
    <property type="project" value="InterPro"/>
</dbReference>
<dbReference type="SUPFAM" id="SSF101420">
    <property type="entry name" value="C-terminal domain of Ku80"/>
    <property type="match status" value="1"/>
</dbReference>
<dbReference type="GO" id="GO:0000723">
    <property type="term" value="P:telomere maintenance"/>
    <property type="evidence" value="ECO:0007669"/>
    <property type="project" value="InterPro"/>
</dbReference>
<dbReference type="NCBIfam" id="TIGR01429">
    <property type="entry name" value="AMP_deaminase"/>
    <property type="match status" value="1"/>
</dbReference>
<dbReference type="Gene3D" id="2.40.290.10">
    <property type="match status" value="1"/>
</dbReference>
<evidence type="ECO:0000256" key="23">
    <source>
        <dbReference type="ARBA" id="ARBA00072037"/>
    </source>
</evidence>
<dbReference type="GO" id="GO:0000781">
    <property type="term" value="C:chromosome, telomeric region"/>
    <property type="evidence" value="ECO:0007669"/>
    <property type="project" value="UniProtKB-SubCell"/>
</dbReference>
<evidence type="ECO:0000313" key="27">
    <source>
        <dbReference type="EMBL" id="KAF7724785.1"/>
    </source>
</evidence>
<feature type="region of interest" description="Disordered" evidence="25">
    <location>
        <begin position="1"/>
        <end position="26"/>
    </location>
</feature>
<evidence type="ECO:0000256" key="11">
    <source>
        <dbReference type="ARBA" id="ARBA00022763"/>
    </source>
</evidence>
<accession>A0A8H7BQZ6</accession>
<evidence type="ECO:0000256" key="13">
    <source>
        <dbReference type="ARBA" id="ARBA00022806"/>
    </source>
</evidence>
<dbReference type="Gene3D" id="3.40.50.410">
    <property type="entry name" value="von Willebrand factor, type A domain"/>
    <property type="match status" value="1"/>
</dbReference>
<organism evidence="27 28">
    <name type="scientific">Apophysomyces ossiformis</name>
    <dbReference type="NCBI Taxonomy" id="679940"/>
    <lineage>
        <taxon>Eukaryota</taxon>
        <taxon>Fungi</taxon>
        <taxon>Fungi incertae sedis</taxon>
        <taxon>Mucoromycota</taxon>
        <taxon>Mucoromycotina</taxon>
        <taxon>Mucoromycetes</taxon>
        <taxon>Mucorales</taxon>
        <taxon>Mucorineae</taxon>
        <taxon>Mucoraceae</taxon>
        <taxon>Apophysomyces</taxon>
    </lineage>
</organism>
<keyword evidence="9" id="KW-0479">Metal-binding</keyword>
<name>A0A8H7BQZ6_9FUNG</name>
<dbReference type="GO" id="GO:0042162">
    <property type="term" value="F:telomeric DNA binding"/>
    <property type="evidence" value="ECO:0007669"/>
    <property type="project" value="InterPro"/>
</dbReference>
<dbReference type="EC" id="3.5.4.6" evidence="7"/>
<evidence type="ECO:0000256" key="1">
    <source>
        <dbReference type="ARBA" id="ARBA00001947"/>
    </source>
</evidence>
<evidence type="ECO:0000256" key="18">
    <source>
        <dbReference type="ARBA" id="ARBA00023125"/>
    </source>
</evidence>
<evidence type="ECO:0000256" key="3">
    <source>
        <dbReference type="ARBA" id="ARBA00004574"/>
    </source>
</evidence>
<keyword evidence="12" id="KW-0378">Hydrolase</keyword>
<feature type="compositionally biased region" description="Basic and acidic residues" evidence="25">
    <location>
        <begin position="1"/>
        <end position="12"/>
    </location>
</feature>
<dbReference type="InterPro" id="IPR016194">
    <property type="entry name" value="SPOC-like_C_dom_sf"/>
</dbReference>
<keyword evidence="16" id="KW-0779">Telomere</keyword>
<evidence type="ECO:0000256" key="6">
    <source>
        <dbReference type="ARBA" id="ARBA00007726"/>
    </source>
</evidence>
<dbReference type="GO" id="GO:0005829">
    <property type="term" value="C:cytosol"/>
    <property type="evidence" value="ECO:0007669"/>
    <property type="project" value="TreeGrafter"/>
</dbReference>